<keyword evidence="3" id="KW-1185">Reference proteome</keyword>
<protein>
    <recommendedName>
        <fullName evidence="4">Secreted protein</fullName>
    </recommendedName>
</protein>
<dbReference type="Proteomes" id="UP001162483">
    <property type="component" value="Unassembled WGS sequence"/>
</dbReference>
<accession>A0ABN9ERQ6</accession>
<sequence length="74" mass="8050">MTLGRKGLTCGAIKGLNVCCVVFYIVCALLGKHAALYCSATQSNTVQRSMSLLTMERSVFSHRPLPCHCSWAIT</sequence>
<comment type="caution">
    <text evidence="2">The sequence shown here is derived from an EMBL/GenBank/DDBJ whole genome shotgun (WGS) entry which is preliminary data.</text>
</comment>
<feature type="non-terminal residue" evidence="2">
    <location>
        <position position="74"/>
    </location>
</feature>
<evidence type="ECO:0008006" key="4">
    <source>
        <dbReference type="Google" id="ProtNLM"/>
    </source>
</evidence>
<gene>
    <name evidence="2" type="ORF">SPARVUS_LOCUS10403405</name>
</gene>
<evidence type="ECO:0000256" key="1">
    <source>
        <dbReference type="SAM" id="Phobius"/>
    </source>
</evidence>
<proteinExistence type="predicted"/>
<dbReference type="EMBL" id="CATNWA010015771">
    <property type="protein sequence ID" value="CAI9586650.1"/>
    <property type="molecule type" value="Genomic_DNA"/>
</dbReference>
<name>A0ABN9ERQ6_9NEOB</name>
<organism evidence="2 3">
    <name type="scientific">Staurois parvus</name>
    <dbReference type="NCBI Taxonomy" id="386267"/>
    <lineage>
        <taxon>Eukaryota</taxon>
        <taxon>Metazoa</taxon>
        <taxon>Chordata</taxon>
        <taxon>Craniata</taxon>
        <taxon>Vertebrata</taxon>
        <taxon>Euteleostomi</taxon>
        <taxon>Amphibia</taxon>
        <taxon>Batrachia</taxon>
        <taxon>Anura</taxon>
        <taxon>Neobatrachia</taxon>
        <taxon>Ranoidea</taxon>
        <taxon>Ranidae</taxon>
        <taxon>Staurois</taxon>
    </lineage>
</organism>
<keyword evidence="1" id="KW-0812">Transmembrane</keyword>
<feature type="transmembrane region" description="Helical" evidence="1">
    <location>
        <begin position="12"/>
        <end position="31"/>
    </location>
</feature>
<keyword evidence="1" id="KW-0472">Membrane</keyword>
<evidence type="ECO:0000313" key="3">
    <source>
        <dbReference type="Proteomes" id="UP001162483"/>
    </source>
</evidence>
<keyword evidence="1" id="KW-1133">Transmembrane helix</keyword>
<evidence type="ECO:0000313" key="2">
    <source>
        <dbReference type="EMBL" id="CAI9586650.1"/>
    </source>
</evidence>
<reference evidence="2" key="1">
    <citation type="submission" date="2023-05" db="EMBL/GenBank/DDBJ databases">
        <authorList>
            <person name="Stuckert A."/>
        </authorList>
    </citation>
    <scope>NUCLEOTIDE SEQUENCE</scope>
</reference>